<evidence type="ECO:0000256" key="2">
    <source>
        <dbReference type="ARBA" id="ARBA00022475"/>
    </source>
</evidence>
<evidence type="ECO:0000256" key="1">
    <source>
        <dbReference type="ARBA" id="ARBA00004651"/>
    </source>
</evidence>
<dbReference type="Pfam" id="PF05425">
    <property type="entry name" value="CopD"/>
    <property type="match status" value="1"/>
</dbReference>
<dbReference type="InterPro" id="IPR047689">
    <property type="entry name" value="CopD"/>
</dbReference>
<keyword evidence="2 6" id="KW-1003">Cell membrane</keyword>
<evidence type="ECO:0000256" key="5">
    <source>
        <dbReference type="ARBA" id="ARBA00023136"/>
    </source>
</evidence>
<evidence type="ECO:0000256" key="3">
    <source>
        <dbReference type="ARBA" id="ARBA00022692"/>
    </source>
</evidence>
<dbReference type="PANTHER" id="PTHR34820:SF4">
    <property type="entry name" value="INNER MEMBRANE PROTEIN YEBZ"/>
    <property type="match status" value="1"/>
</dbReference>
<comment type="similarity">
    <text evidence="6">Belongs to the CopD family.</text>
</comment>
<dbReference type="InterPro" id="IPR008457">
    <property type="entry name" value="Cu-R_CopD_dom"/>
</dbReference>
<dbReference type="GO" id="GO:0046688">
    <property type="term" value="P:response to copper ion"/>
    <property type="evidence" value="ECO:0007669"/>
    <property type="project" value="UniProtKB-UniRule"/>
</dbReference>
<keyword evidence="6" id="KW-0186">Copper</keyword>
<dbReference type="GO" id="GO:0005886">
    <property type="term" value="C:plasma membrane"/>
    <property type="evidence" value="ECO:0007669"/>
    <property type="project" value="UniProtKB-SubCell"/>
</dbReference>
<dbReference type="HOGENOM" id="CLU_075540_1_0_6"/>
<keyword evidence="9" id="KW-1185">Reference proteome</keyword>
<keyword evidence="5 6" id="KW-0472">Membrane</keyword>
<sequence length="290" mass="31442">MLAACYVVLRFCHFTALLLILGCAICGALLAPGDFRRVIMRRLSPVWLPAAMVSLGAALLLWAVQGGMMGNGWADAFSPGVWGRLLDSHFGSIWLWQIIFAAAVLMAALIKPRGLSALLLVLCTAQVVLLGSTGHGALHTGLAGVISQLSHALHLLAAGWWAGGLIPLLVCMALARRARWQRPATLAMMRFSRYGHLAVALVIISGAVNMLLITGLHWPEGSAYLRALSIKVGLVFMMAILALVNRYLLVPRFEQSDTAQRWFITFTRAEMLLSLAVVGLVSLFATWDPF</sequence>
<accession>K6VLH2</accession>
<dbReference type="OrthoDB" id="7032707at2"/>
<keyword evidence="3 6" id="KW-0812">Transmembrane</keyword>
<dbReference type="InterPro" id="IPR032694">
    <property type="entry name" value="CopC/D"/>
</dbReference>
<accession>I2B8G4</accession>
<evidence type="ECO:0000256" key="6">
    <source>
        <dbReference type="RuleBase" id="RU369037"/>
    </source>
</evidence>
<feature type="transmembrane region" description="Helical" evidence="6">
    <location>
        <begin position="196"/>
        <end position="218"/>
    </location>
</feature>
<evidence type="ECO:0000313" key="9">
    <source>
        <dbReference type="Proteomes" id="UP000001955"/>
    </source>
</evidence>
<dbReference type="PANTHER" id="PTHR34820">
    <property type="entry name" value="INNER MEMBRANE PROTEIN YEBZ"/>
    <property type="match status" value="1"/>
</dbReference>
<dbReference type="Proteomes" id="UP000001955">
    <property type="component" value="Chromosome"/>
</dbReference>
<dbReference type="GO" id="GO:0006825">
    <property type="term" value="P:copper ion transport"/>
    <property type="evidence" value="ECO:0007669"/>
    <property type="project" value="InterPro"/>
</dbReference>
<feature type="domain" description="Copper resistance protein D" evidence="7">
    <location>
        <begin position="187"/>
        <end position="283"/>
    </location>
</feature>
<dbReference type="EMBL" id="CP001560">
    <property type="protein sequence ID" value="AFJ46818.1"/>
    <property type="molecule type" value="Genomic_DNA"/>
</dbReference>
<feature type="transmembrane region" description="Helical" evidence="6">
    <location>
        <begin position="117"/>
        <end position="138"/>
    </location>
</feature>
<feature type="transmembrane region" description="Helical" evidence="6">
    <location>
        <begin position="93"/>
        <end position="110"/>
    </location>
</feature>
<comment type="function">
    <text evidence="6">Involved in copper resistance.</text>
</comment>
<feature type="transmembrane region" description="Helical" evidence="6">
    <location>
        <begin position="158"/>
        <end position="175"/>
    </location>
</feature>
<feature type="transmembrane region" description="Helical" evidence="6">
    <location>
        <begin position="43"/>
        <end position="64"/>
    </location>
</feature>
<dbReference type="STRING" id="630626.EBL_c17240"/>
<dbReference type="NCBIfam" id="NF033808">
    <property type="entry name" value="copper_CopD"/>
    <property type="match status" value="1"/>
</dbReference>
<dbReference type="RefSeq" id="WP_002445013.1">
    <property type="nucleotide sequence ID" value="NC_017910.1"/>
</dbReference>
<dbReference type="eggNOG" id="COG1276">
    <property type="taxonomic scope" value="Bacteria"/>
</dbReference>
<evidence type="ECO:0000259" key="7">
    <source>
        <dbReference type="Pfam" id="PF05425"/>
    </source>
</evidence>
<keyword evidence="4 6" id="KW-1133">Transmembrane helix</keyword>
<dbReference type="KEGG" id="ebt:EBL_c17240"/>
<feature type="transmembrane region" description="Helical" evidence="6">
    <location>
        <begin position="6"/>
        <end position="31"/>
    </location>
</feature>
<feature type="transmembrane region" description="Helical" evidence="6">
    <location>
        <begin position="269"/>
        <end position="287"/>
    </location>
</feature>
<organism evidence="8 9">
    <name type="scientific">Shimwellia blattae (strain ATCC 29907 / DSM 4481 / JCM 1650 / NBRC 105725 / CDC 9005-74)</name>
    <name type="common">Escherichia blattae</name>
    <dbReference type="NCBI Taxonomy" id="630626"/>
    <lineage>
        <taxon>Bacteria</taxon>
        <taxon>Pseudomonadati</taxon>
        <taxon>Pseudomonadota</taxon>
        <taxon>Gammaproteobacteria</taxon>
        <taxon>Enterobacterales</taxon>
        <taxon>Enterobacteriaceae</taxon>
        <taxon>Shimwellia</taxon>
    </lineage>
</organism>
<name>I2B8G4_SHIBC</name>
<protein>
    <recommendedName>
        <fullName evidence="6">Copper resistance protein D</fullName>
    </recommendedName>
</protein>
<keyword evidence="6" id="KW-0997">Cell inner membrane</keyword>
<reference evidence="8 9" key="1">
    <citation type="journal article" date="2012" name="J. Bacteriol.">
        <title>Complete genome sequence of the B12-producing Shimwellia blattae strain DSM 4481, isolated from a cockroach.</title>
        <authorList>
            <person name="Brzuszkiewicz E."/>
            <person name="Waschkowitz T."/>
            <person name="Wiezer A."/>
            <person name="Daniel R."/>
        </authorList>
    </citation>
    <scope>NUCLEOTIDE SEQUENCE [LARGE SCALE GENOMIC DNA]</scope>
    <source>
        <strain evidence="9">ATCC 29907 / DSM 4481 / JCM 1650 / NBRC 105725 / CDC 9005-74</strain>
    </source>
</reference>
<dbReference type="AlphaFoldDB" id="I2B8G4"/>
<comment type="subcellular location">
    <subcellularLocation>
        <location evidence="6">Cell inner membrane</location>
        <topology evidence="6">Multi-pass membrane protein</topology>
    </subcellularLocation>
    <subcellularLocation>
        <location evidence="1">Cell membrane</location>
        <topology evidence="1">Multi-pass membrane protein</topology>
    </subcellularLocation>
</comment>
<evidence type="ECO:0000313" key="8">
    <source>
        <dbReference type="EMBL" id="AFJ46818.1"/>
    </source>
</evidence>
<gene>
    <name evidence="8" type="ordered locus">EBL_c17240</name>
</gene>
<evidence type="ECO:0000256" key="4">
    <source>
        <dbReference type="ARBA" id="ARBA00022989"/>
    </source>
</evidence>
<dbReference type="PATRIC" id="fig|630626.3.peg.1665"/>
<feature type="transmembrane region" description="Helical" evidence="6">
    <location>
        <begin position="224"/>
        <end position="248"/>
    </location>
</feature>
<proteinExistence type="inferred from homology"/>